<reference evidence="8" key="1">
    <citation type="submission" date="2016-10" db="EMBL/GenBank/DDBJ databases">
        <authorList>
            <person name="Varghese N."/>
            <person name="Submissions S."/>
        </authorList>
    </citation>
    <scope>NUCLEOTIDE SEQUENCE [LARGE SCALE GENOMIC DNA]</scope>
    <source>
        <strain evidence="8">CGMCC 4.3568</strain>
    </source>
</reference>
<feature type="chain" id="PRO_5017486689" evidence="5">
    <location>
        <begin position="23"/>
        <end position="310"/>
    </location>
</feature>
<organism evidence="7 8">
    <name type="scientific">Amycolatopsis marina</name>
    <dbReference type="NCBI Taxonomy" id="490629"/>
    <lineage>
        <taxon>Bacteria</taxon>
        <taxon>Bacillati</taxon>
        <taxon>Actinomycetota</taxon>
        <taxon>Actinomycetes</taxon>
        <taxon>Pseudonocardiales</taxon>
        <taxon>Pseudonocardiaceae</taxon>
        <taxon>Amycolatopsis</taxon>
    </lineage>
</organism>
<proteinExistence type="inferred from homology"/>
<comment type="subcellular location">
    <subcellularLocation>
        <location evidence="1">Cell envelope</location>
    </subcellularLocation>
</comment>
<dbReference type="PANTHER" id="PTHR30532:SF25">
    <property type="entry name" value="IRON(III) DICITRATE-BINDING PERIPLASMIC PROTEIN"/>
    <property type="match status" value="1"/>
</dbReference>
<evidence type="ECO:0000256" key="5">
    <source>
        <dbReference type="SAM" id="SignalP"/>
    </source>
</evidence>
<dbReference type="EMBL" id="FOKG01000010">
    <property type="protein sequence ID" value="SFB40347.1"/>
    <property type="molecule type" value="Genomic_DNA"/>
</dbReference>
<evidence type="ECO:0000313" key="7">
    <source>
        <dbReference type="EMBL" id="SFB40347.1"/>
    </source>
</evidence>
<dbReference type="CDD" id="cd01146">
    <property type="entry name" value="FhuD"/>
    <property type="match status" value="1"/>
</dbReference>
<sequence>MRRSIGLFLVALLPLAACSGQADDGEGAGNTRTVQHVKGETQIPAAPQRVVTLWAPTLSAMVALDEPPVGYAFNEEPIHGVDVPEGYDIGQMKHVGHSQELDLEKVAGVSPDLIIATDLHEEVYDQLSGIAPTVVLRWPGSSGWKQHLTDVAEVLQLRDKADEAVAEYDARVAEVAEAVGDPGGTEVSVVRFHTEELRLEVRNSFAGQIVADVGFSRPAAQDVAEEGSGFVPISLERLPEADGDAMFAYTIADGDEDKPNLLERARQNPLWGNLEAVRNDQVHPVDYKTWIANNYIAAQAVLDDLEEAFE</sequence>
<evidence type="ECO:0000256" key="1">
    <source>
        <dbReference type="ARBA" id="ARBA00004196"/>
    </source>
</evidence>
<evidence type="ECO:0000259" key="6">
    <source>
        <dbReference type="PROSITE" id="PS50983"/>
    </source>
</evidence>
<dbReference type="RefSeq" id="WP_091674352.1">
    <property type="nucleotide sequence ID" value="NZ_FOKG01000010.1"/>
</dbReference>
<keyword evidence="3" id="KW-0813">Transport</keyword>
<dbReference type="AlphaFoldDB" id="A0A1I1AR05"/>
<evidence type="ECO:0000256" key="4">
    <source>
        <dbReference type="ARBA" id="ARBA00022729"/>
    </source>
</evidence>
<dbReference type="Proteomes" id="UP000243799">
    <property type="component" value="Unassembled WGS sequence"/>
</dbReference>
<comment type="similarity">
    <text evidence="2">Belongs to the bacterial solute-binding protein 8 family.</text>
</comment>
<dbReference type="Pfam" id="PF01497">
    <property type="entry name" value="Peripla_BP_2"/>
    <property type="match status" value="1"/>
</dbReference>
<gene>
    <name evidence="7" type="ORF">SAMN05216266_11068</name>
</gene>
<dbReference type="GO" id="GO:1901678">
    <property type="term" value="P:iron coordination entity transport"/>
    <property type="evidence" value="ECO:0007669"/>
    <property type="project" value="UniProtKB-ARBA"/>
</dbReference>
<keyword evidence="8" id="KW-1185">Reference proteome</keyword>
<evidence type="ECO:0000256" key="2">
    <source>
        <dbReference type="ARBA" id="ARBA00008814"/>
    </source>
</evidence>
<accession>A0A1I1AR05</accession>
<name>A0A1I1AR05_9PSEU</name>
<dbReference type="PANTHER" id="PTHR30532">
    <property type="entry name" value="IRON III DICITRATE-BINDING PERIPLASMIC PROTEIN"/>
    <property type="match status" value="1"/>
</dbReference>
<dbReference type="InterPro" id="IPR051313">
    <property type="entry name" value="Bact_iron-sidero_bind"/>
</dbReference>
<dbReference type="PROSITE" id="PS50983">
    <property type="entry name" value="FE_B12_PBP"/>
    <property type="match status" value="1"/>
</dbReference>
<feature type="domain" description="Fe/B12 periplasmic-binding" evidence="6">
    <location>
        <begin position="49"/>
        <end position="310"/>
    </location>
</feature>
<protein>
    <submittedName>
        <fullName evidence="7">Iron complex transport system substrate-binding protein</fullName>
    </submittedName>
</protein>
<feature type="signal peptide" evidence="5">
    <location>
        <begin position="1"/>
        <end position="22"/>
    </location>
</feature>
<evidence type="ECO:0000313" key="8">
    <source>
        <dbReference type="Proteomes" id="UP000243799"/>
    </source>
</evidence>
<dbReference type="OrthoDB" id="9793175at2"/>
<evidence type="ECO:0000256" key="3">
    <source>
        <dbReference type="ARBA" id="ARBA00022448"/>
    </source>
</evidence>
<dbReference type="GO" id="GO:0030288">
    <property type="term" value="C:outer membrane-bounded periplasmic space"/>
    <property type="evidence" value="ECO:0007669"/>
    <property type="project" value="TreeGrafter"/>
</dbReference>
<dbReference type="SUPFAM" id="SSF53807">
    <property type="entry name" value="Helical backbone' metal receptor"/>
    <property type="match status" value="1"/>
</dbReference>
<keyword evidence="4 5" id="KW-0732">Signal</keyword>
<dbReference type="InterPro" id="IPR002491">
    <property type="entry name" value="ABC_transptr_periplasmic_BD"/>
</dbReference>
<dbReference type="STRING" id="490629.SAMN05216266_11068"/>
<dbReference type="Gene3D" id="3.40.50.1980">
    <property type="entry name" value="Nitrogenase molybdenum iron protein domain"/>
    <property type="match status" value="2"/>
</dbReference>